<organism evidence="1 2">
    <name type="scientific">Ancylobacter pratisalsi</name>
    <dbReference type="NCBI Taxonomy" id="1745854"/>
    <lineage>
        <taxon>Bacteria</taxon>
        <taxon>Pseudomonadati</taxon>
        <taxon>Pseudomonadota</taxon>
        <taxon>Alphaproteobacteria</taxon>
        <taxon>Hyphomicrobiales</taxon>
        <taxon>Xanthobacteraceae</taxon>
        <taxon>Ancylobacter</taxon>
    </lineage>
</organism>
<sequence>MPRPLKELPLFPTESEIARELFGAERINGWPAIVKSLELQGFPRIDPVFGRRYWPAVRQWLDHRYGVGTLGAPSAVDGEENWSCLKKGRSRQA</sequence>
<dbReference type="RefSeq" id="WP_163076940.1">
    <property type="nucleotide sequence ID" value="NZ_CP048630.1"/>
</dbReference>
<keyword evidence="2" id="KW-1185">Reference proteome</keyword>
<dbReference type="Proteomes" id="UP000464751">
    <property type="component" value="Chromosome"/>
</dbReference>
<dbReference type="KEGG" id="apra:G3A50_20365"/>
<dbReference type="AlphaFoldDB" id="A0A6P1YSM7"/>
<evidence type="ECO:0000313" key="2">
    <source>
        <dbReference type="Proteomes" id="UP000464751"/>
    </source>
</evidence>
<reference evidence="1 2" key="1">
    <citation type="submission" date="2020-02" db="EMBL/GenBank/DDBJ databases">
        <authorList>
            <person name="Li G."/>
        </authorList>
    </citation>
    <scope>NUCLEOTIDE SEQUENCE [LARGE SCALE GENOMIC DNA]</scope>
    <source>
        <strain evidence="1 2">DSM 102029</strain>
    </source>
</reference>
<protein>
    <recommendedName>
        <fullName evidence="3">Winged helix-turn-helix domain-containing protein</fullName>
    </recommendedName>
</protein>
<gene>
    <name evidence="1" type="ORF">G3A50_20365</name>
</gene>
<accession>A0A6P1YSM7</accession>
<evidence type="ECO:0008006" key="3">
    <source>
        <dbReference type="Google" id="ProtNLM"/>
    </source>
</evidence>
<proteinExistence type="predicted"/>
<dbReference type="EMBL" id="CP048630">
    <property type="protein sequence ID" value="QIB35801.1"/>
    <property type="molecule type" value="Genomic_DNA"/>
</dbReference>
<name>A0A6P1YSM7_9HYPH</name>
<evidence type="ECO:0000313" key="1">
    <source>
        <dbReference type="EMBL" id="QIB35801.1"/>
    </source>
</evidence>